<keyword evidence="1" id="KW-0472">Membrane</keyword>
<keyword evidence="1" id="KW-1133">Transmembrane helix</keyword>
<proteinExistence type="predicted"/>
<gene>
    <name evidence="2" type="ORF">QU605_14440</name>
</gene>
<evidence type="ECO:0000313" key="2">
    <source>
        <dbReference type="EMBL" id="MDM9632673.1"/>
    </source>
</evidence>
<feature type="transmembrane region" description="Helical" evidence="1">
    <location>
        <begin position="21"/>
        <end position="42"/>
    </location>
</feature>
<name>A0ABT7WIB4_9FLAO</name>
<dbReference type="EMBL" id="JAUDUY010000012">
    <property type="protein sequence ID" value="MDM9632673.1"/>
    <property type="molecule type" value="Genomic_DNA"/>
</dbReference>
<dbReference type="Pfam" id="PF19578">
    <property type="entry name" value="DUF6090"/>
    <property type="match status" value="1"/>
</dbReference>
<evidence type="ECO:0000256" key="1">
    <source>
        <dbReference type="SAM" id="Phobius"/>
    </source>
</evidence>
<evidence type="ECO:0000313" key="3">
    <source>
        <dbReference type="Proteomes" id="UP001174839"/>
    </source>
</evidence>
<dbReference type="RefSeq" id="WP_289726037.1">
    <property type="nucleotide sequence ID" value="NZ_JAUDUY010000012.1"/>
</dbReference>
<reference evidence="2" key="1">
    <citation type="submission" date="2023-06" db="EMBL/GenBank/DDBJ databases">
        <title>Robiginitalea aurantiacus sp. nov. and Algoriphagus sediminis sp. nov., isolated from coastal sediment.</title>
        <authorList>
            <person name="Zhou Z.Y."/>
            <person name="An J."/>
            <person name="Jia Y.W."/>
            <person name="Du Z.J."/>
        </authorList>
    </citation>
    <scope>NUCLEOTIDE SEQUENCE</scope>
    <source>
        <strain evidence="2">M39</strain>
    </source>
</reference>
<organism evidence="2 3">
    <name type="scientific">Robiginitalea aurantiaca</name>
    <dbReference type="NCBI Taxonomy" id="3056915"/>
    <lineage>
        <taxon>Bacteria</taxon>
        <taxon>Pseudomonadati</taxon>
        <taxon>Bacteroidota</taxon>
        <taxon>Flavobacteriia</taxon>
        <taxon>Flavobacteriales</taxon>
        <taxon>Flavobacteriaceae</taxon>
        <taxon>Robiginitalea</taxon>
    </lineage>
</organism>
<protein>
    <submittedName>
        <fullName evidence="2">DUF6090 family protein</fullName>
    </submittedName>
</protein>
<accession>A0ABT7WIB4</accession>
<comment type="caution">
    <text evidence="2">The sequence shown here is derived from an EMBL/GenBank/DDBJ whole genome shotgun (WGS) entry which is preliminary data.</text>
</comment>
<keyword evidence="1" id="KW-0812">Transmembrane</keyword>
<keyword evidence="3" id="KW-1185">Reference proteome</keyword>
<dbReference type="InterPro" id="IPR045749">
    <property type="entry name" value="DUF6090"/>
</dbReference>
<sequence>MLRFFRQIRQRLITDNKFSKYLLYAVGEIALVVIGILIALQVDDWAKRKDLKAIENQTYAVLLTSLRKDSLELVRIIDIQYKSLNAQNTLINSSAKELLDKNTSQQISELIFDVHNGVYSFFPKYGTYNSLVSNKGIDLISSEKIKSDLIDLYDYLCPRYENVDDVNDKKFQNVLIPFLQREIGFYVTSDFEITIIDPDRFEEAFAELQLQCGNVNFLTTNSIFGLKNIQERVNLLIKEIESQRKK</sequence>
<dbReference type="Proteomes" id="UP001174839">
    <property type="component" value="Unassembled WGS sequence"/>
</dbReference>